<proteinExistence type="predicted"/>
<accession>A0ACB7S373</accession>
<keyword evidence="2" id="KW-1185">Reference proteome</keyword>
<evidence type="ECO:0000313" key="1">
    <source>
        <dbReference type="EMBL" id="KAH6928098.1"/>
    </source>
</evidence>
<organism evidence="1 2">
    <name type="scientific">Hyalomma asiaticum</name>
    <name type="common">Tick</name>
    <dbReference type="NCBI Taxonomy" id="266040"/>
    <lineage>
        <taxon>Eukaryota</taxon>
        <taxon>Metazoa</taxon>
        <taxon>Ecdysozoa</taxon>
        <taxon>Arthropoda</taxon>
        <taxon>Chelicerata</taxon>
        <taxon>Arachnida</taxon>
        <taxon>Acari</taxon>
        <taxon>Parasitiformes</taxon>
        <taxon>Ixodida</taxon>
        <taxon>Ixodoidea</taxon>
        <taxon>Ixodidae</taxon>
        <taxon>Hyalomminae</taxon>
        <taxon>Hyalomma</taxon>
    </lineage>
</organism>
<gene>
    <name evidence="1" type="ORF">HPB50_012001</name>
</gene>
<dbReference type="Proteomes" id="UP000821845">
    <property type="component" value="Chromosome 6"/>
</dbReference>
<reference evidence="1" key="1">
    <citation type="submission" date="2020-05" db="EMBL/GenBank/DDBJ databases">
        <title>Large-scale comparative analyses of tick genomes elucidate their genetic diversity and vector capacities.</title>
        <authorList>
            <person name="Jia N."/>
            <person name="Wang J."/>
            <person name="Shi W."/>
            <person name="Du L."/>
            <person name="Sun Y."/>
            <person name="Zhan W."/>
            <person name="Jiang J."/>
            <person name="Wang Q."/>
            <person name="Zhang B."/>
            <person name="Ji P."/>
            <person name="Sakyi L.B."/>
            <person name="Cui X."/>
            <person name="Yuan T."/>
            <person name="Jiang B."/>
            <person name="Yang W."/>
            <person name="Lam T.T.-Y."/>
            <person name="Chang Q."/>
            <person name="Ding S."/>
            <person name="Wang X."/>
            <person name="Zhu J."/>
            <person name="Ruan X."/>
            <person name="Zhao L."/>
            <person name="Wei J."/>
            <person name="Que T."/>
            <person name="Du C."/>
            <person name="Cheng J."/>
            <person name="Dai P."/>
            <person name="Han X."/>
            <person name="Huang E."/>
            <person name="Gao Y."/>
            <person name="Liu J."/>
            <person name="Shao H."/>
            <person name="Ye R."/>
            <person name="Li L."/>
            <person name="Wei W."/>
            <person name="Wang X."/>
            <person name="Wang C."/>
            <person name="Yang T."/>
            <person name="Huo Q."/>
            <person name="Li W."/>
            <person name="Guo W."/>
            <person name="Chen H."/>
            <person name="Zhou L."/>
            <person name="Ni X."/>
            <person name="Tian J."/>
            <person name="Zhou Y."/>
            <person name="Sheng Y."/>
            <person name="Liu T."/>
            <person name="Pan Y."/>
            <person name="Xia L."/>
            <person name="Li J."/>
            <person name="Zhao F."/>
            <person name="Cao W."/>
        </authorList>
    </citation>
    <scope>NUCLEOTIDE SEQUENCE</scope>
    <source>
        <strain evidence="1">Hyas-2018</strain>
    </source>
</reference>
<protein>
    <submittedName>
        <fullName evidence="1">Uncharacterized protein</fullName>
    </submittedName>
</protein>
<evidence type="ECO:0000313" key="2">
    <source>
        <dbReference type="Proteomes" id="UP000821845"/>
    </source>
</evidence>
<name>A0ACB7S373_HYAAI</name>
<sequence>MAHRVFELEAELLTCEDVLEAIEQGDCSSCSSGDEDDDIDAFATYCERREDPPCIQATVFFTVITCLTIVLAFIFIDAADVTKPPLNASSDRVRHWRRRIFEPGKSPDRYLVCTIGANTSPDFRAYPPDGLCNWIIYTQVAYEDNDTSGTSLTPRDPGSWSTWTYFLRLRAQYSATRLLPSHAWRDDLVLATRRARSLNVTLKSLRMAGLAFLNVRVSVDRLPALSATLATLASANPGMFLALGASFDGLSDATAARLLPTWLLDQLVIPLSLFVLETHLPSPGGVCTAGFSTARQPAYYKGIDEEGHAGSLTFVGARSFLAQPAFRYADPTVMARCVSVLAGAIVFHVLRNEKPAPGAACSHWSLANLTSVCRLPSVRFDVDALAMYGSDADGAFFSYESAIHMRVKVRDMLQSMLLAGMPTCLAVYALDLDSAPGLCDMHEERPQRLVYRAQEIIGELTPDSPDNSSDDTLS</sequence>
<comment type="caution">
    <text evidence="1">The sequence shown here is derived from an EMBL/GenBank/DDBJ whole genome shotgun (WGS) entry which is preliminary data.</text>
</comment>
<dbReference type="EMBL" id="CM023486">
    <property type="protein sequence ID" value="KAH6928098.1"/>
    <property type="molecule type" value="Genomic_DNA"/>
</dbReference>